<feature type="compositionally biased region" description="Low complexity" evidence="4">
    <location>
        <begin position="132"/>
        <end position="141"/>
    </location>
</feature>
<feature type="coiled-coil region" evidence="3">
    <location>
        <begin position="35"/>
        <end position="69"/>
    </location>
</feature>
<evidence type="ECO:0000259" key="5">
    <source>
        <dbReference type="Pfam" id="PF24245"/>
    </source>
</evidence>
<evidence type="ECO:0000313" key="7">
    <source>
        <dbReference type="Proteomes" id="UP001648503"/>
    </source>
</evidence>
<comment type="caution">
    <text evidence="6">The sequence shown here is derived from an EMBL/GenBank/DDBJ whole genome shotgun (WGS) entry which is preliminary data.</text>
</comment>
<dbReference type="PANTHER" id="PTHR22715">
    <property type="entry name" value="TRANSFORMING GROWTH FACTOR BETA REGULATED GENE 1"/>
    <property type="match status" value="1"/>
</dbReference>
<dbReference type="InterPro" id="IPR003889">
    <property type="entry name" value="FYrich_C"/>
</dbReference>
<dbReference type="Pfam" id="PF05965">
    <property type="entry name" value="FYRC"/>
    <property type="match status" value="1"/>
</dbReference>
<organism evidence="6 7">
    <name type="scientific">Batrachochytrium salamandrivorans</name>
    <dbReference type="NCBI Taxonomy" id="1357716"/>
    <lineage>
        <taxon>Eukaryota</taxon>
        <taxon>Fungi</taxon>
        <taxon>Fungi incertae sedis</taxon>
        <taxon>Chytridiomycota</taxon>
        <taxon>Chytridiomycota incertae sedis</taxon>
        <taxon>Chytridiomycetes</taxon>
        <taxon>Rhizophydiales</taxon>
        <taxon>Rhizophydiales incertae sedis</taxon>
        <taxon>Batrachochytrium</taxon>
    </lineage>
</organism>
<dbReference type="InterPro" id="IPR003888">
    <property type="entry name" value="FYrich_N"/>
</dbReference>
<dbReference type="PROSITE" id="PS51543">
    <property type="entry name" value="FYRC"/>
    <property type="match status" value="1"/>
</dbReference>
<dbReference type="InterPro" id="IPR056513">
    <property type="entry name" value="INO80F"/>
</dbReference>
<dbReference type="InterPro" id="IPR040092">
    <property type="entry name" value="TBRG1"/>
</dbReference>
<dbReference type="PROSITE" id="PS51542">
    <property type="entry name" value="FYRN"/>
    <property type="match status" value="1"/>
</dbReference>
<dbReference type="Pfam" id="PF24245">
    <property type="entry name" value="INO80F"/>
    <property type="match status" value="1"/>
</dbReference>
<proteinExistence type="predicted"/>
<evidence type="ECO:0000256" key="1">
    <source>
        <dbReference type="ARBA" id="ARBA00004123"/>
    </source>
</evidence>
<feature type="region of interest" description="Disordered" evidence="4">
    <location>
        <begin position="371"/>
        <end position="401"/>
    </location>
</feature>
<dbReference type="Gene3D" id="3.30.160.360">
    <property type="match status" value="1"/>
</dbReference>
<evidence type="ECO:0000256" key="3">
    <source>
        <dbReference type="SAM" id="Coils"/>
    </source>
</evidence>
<evidence type="ECO:0000256" key="2">
    <source>
        <dbReference type="ARBA" id="ARBA00023242"/>
    </source>
</evidence>
<feature type="region of interest" description="Disordered" evidence="4">
    <location>
        <begin position="127"/>
        <end position="167"/>
    </location>
</feature>
<gene>
    <name evidence="6" type="ORF">BASA50_004121</name>
</gene>
<comment type="subcellular location">
    <subcellularLocation>
        <location evidence="1">Nucleus</location>
    </subcellularLocation>
</comment>
<name>A0ABQ8FHW0_9FUNG</name>
<sequence>MKRDLTCQKLVKQPSCWYSDQTPEFTLQALPLYTAMDKEDKYKKLKKRLKEVIEENDMLTTRLKRVKLDNTLLKKEKEILLDRIAQVERPSVLSATSEGYLSDATSATSLSTLSSSSASRLLAPTRPDLAASESQRQSSSHSKSDSAGLTPDTPQNHPPGNDATPRKTPEIFEVQCATPLELNASTGGEDSKKRRKRNDISTRIRKIQDVAVNEDGSPILPAQFGMVTLHDLGEIVWDRAGFHTERYIFPSGFTTSREYFSMFDPEKSVRYVCQVIDTEDGPKFQVVPDDAPENIIIGGSATGAWTTVIKAANTLRSREHSNSASGPDFFGFSQPTIQKLIQDLPNANLCKLYTFQKFEVSASKRALPKFKSESGPAAAKHSNATSTTSMTPESRSAWVSSTTPPIPLGALDAAQSKGILLDSLDIPMEEVHSTFSPMSTDSLFHQSNLSSKQQLNVNAGLSVRSRTHILGHDL</sequence>
<accession>A0ABQ8FHW0</accession>
<dbReference type="EMBL" id="JAFCIX010000125">
    <property type="protein sequence ID" value="KAH6597967.1"/>
    <property type="molecule type" value="Genomic_DNA"/>
</dbReference>
<keyword evidence="3" id="KW-0175">Coiled coil</keyword>
<dbReference type="PANTHER" id="PTHR22715:SF0">
    <property type="entry name" value="TRANSFORMING GROWTH FACTOR BETA REGULATOR 1"/>
    <property type="match status" value="1"/>
</dbReference>
<keyword evidence="2" id="KW-0539">Nucleus</keyword>
<dbReference type="SMART" id="SM00542">
    <property type="entry name" value="FYRC"/>
    <property type="match status" value="1"/>
</dbReference>
<feature type="compositionally biased region" description="Polar residues" evidence="4">
    <location>
        <begin position="382"/>
        <end position="401"/>
    </location>
</feature>
<evidence type="ECO:0000256" key="4">
    <source>
        <dbReference type="SAM" id="MobiDB-lite"/>
    </source>
</evidence>
<dbReference type="Proteomes" id="UP001648503">
    <property type="component" value="Unassembled WGS sequence"/>
</dbReference>
<feature type="region of interest" description="Disordered" evidence="4">
    <location>
        <begin position="179"/>
        <end position="200"/>
    </location>
</feature>
<feature type="domain" description="INO80 complex subunit F" evidence="5">
    <location>
        <begin position="40"/>
        <end position="83"/>
    </location>
</feature>
<dbReference type="SMART" id="SM00541">
    <property type="entry name" value="FYRN"/>
    <property type="match status" value="1"/>
</dbReference>
<evidence type="ECO:0000313" key="6">
    <source>
        <dbReference type="EMBL" id="KAH6597967.1"/>
    </source>
</evidence>
<keyword evidence="7" id="KW-1185">Reference proteome</keyword>
<reference evidence="6 7" key="1">
    <citation type="submission" date="2021-02" db="EMBL/GenBank/DDBJ databases">
        <title>Variation within the Batrachochytrium salamandrivorans European outbreak.</title>
        <authorList>
            <person name="Kelly M."/>
            <person name="Pasmans F."/>
            <person name="Shea T.P."/>
            <person name="Munoz J.F."/>
            <person name="Carranza S."/>
            <person name="Cuomo C.A."/>
            <person name="Martel A."/>
        </authorList>
    </citation>
    <scope>NUCLEOTIDE SEQUENCE [LARGE SCALE GENOMIC DNA]</scope>
    <source>
        <strain evidence="6 7">AMFP18/2</strain>
    </source>
</reference>
<dbReference type="Pfam" id="PF05964">
    <property type="entry name" value="FYRN"/>
    <property type="match status" value="1"/>
</dbReference>
<protein>
    <recommendedName>
        <fullName evidence="5">INO80 complex subunit F domain-containing protein</fullName>
    </recommendedName>
</protein>